<protein>
    <submittedName>
        <fullName evidence="7">Transcription regulatory protein</fullName>
    </submittedName>
</protein>
<dbReference type="CDD" id="cd04369">
    <property type="entry name" value="Bromodomain"/>
    <property type="match status" value="1"/>
</dbReference>
<dbReference type="SUPFAM" id="SSF47370">
    <property type="entry name" value="Bromodomain"/>
    <property type="match status" value="1"/>
</dbReference>
<dbReference type="InterPro" id="IPR036427">
    <property type="entry name" value="Bromodomain-like_sf"/>
</dbReference>
<dbReference type="GeneID" id="94430612"/>
<feature type="compositionally biased region" description="Low complexity" evidence="4">
    <location>
        <begin position="634"/>
        <end position="655"/>
    </location>
</feature>
<accession>A0A2C6KEK0</accession>
<dbReference type="Pfam" id="PF00439">
    <property type="entry name" value="Bromodomain"/>
    <property type="match status" value="1"/>
</dbReference>
<dbReference type="CDD" id="cd18793">
    <property type="entry name" value="SF2_C_SNF"/>
    <property type="match status" value="1"/>
</dbReference>
<dbReference type="VEuPathDB" id="ToxoDB:CSUI_007252"/>
<keyword evidence="2 3" id="KW-0103">Bromodomain</keyword>
<dbReference type="Proteomes" id="UP000221165">
    <property type="component" value="Unassembled WGS sequence"/>
</dbReference>
<dbReference type="Pfam" id="PF00271">
    <property type="entry name" value="Helicase_C"/>
    <property type="match status" value="1"/>
</dbReference>
<gene>
    <name evidence="7" type="ORF">CSUI_007252</name>
</gene>
<feature type="compositionally biased region" description="Basic and acidic residues" evidence="4">
    <location>
        <begin position="335"/>
        <end position="403"/>
    </location>
</feature>
<feature type="domain" description="Helicase C-terminal" evidence="6">
    <location>
        <begin position="1"/>
        <end position="150"/>
    </location>
</feature>
<comment type="caution">
    <text evidence="7">The sequence shown here is derived from an EMBL/GenBank/DDBJ whole genome shotgun (WGS) entry which is preliminary data.</text>
</comment>
<evidence type="ECO:0000256" key="2">
    <source>
        <dbReference type="ARBA" id="ARBA00023117"/>
    </source>
</evidence>
<evidence type="ECO:0000259" key="5">
    <source>
        <dbReference type="PROSITE" id="PS50014"/>
    </source>
</evidence>
<dbReference type="RefSeq" id="XP_067920623.1">
    <property type="nucleotide sequence ID" value="XM_068067401.1"/>
</dbReference>
<evidence type="ECO:0000313" key="7">
    <source>
        <dbReference type="EMBL" id="PHJ18920.1"/>
    </source>
</evidence>
<feature type="compositionally biased region" description="Basic and acidic residues" evidence="4">
    <location>
        <begin position="410"/>
        <end position="436"/>
    </location>
</feature>
<proteinExistence type="predicted"/>
<dbReference type="PANTHER" id="PTHR10799">
    <property type="entry name" value="SNF2/RAD54 HELICASE FAMILY"/>
    <property type="match status" value="1"/>
</dbReference>
<dbReference type="AlphaFoldDB" id="A0A2C6KEK0"/>
<dbReference type="SMART" id="SM00297">
    <property type="entry name" value="BROMO"/>
    <property type="match status" value="1"/>
</dbReference>
<keyword evidence="1" id="KW-0378">Hydrolase</keyword>
<feature type="region of interest" description="Disordered" evidence="4">
    <location>
        <begin position="307"/>
        <end position="436"/>
    </location>
</feature>
<feature type="compositionally biased region" description="Gly residues" evidence="4">
    <location>
        <begin position="659"/>
        <end position="678"/>
    </location>
</feature>
<feature type="non-terminal residue" evidence="7">
    <location>
        <position position="678"/>
    </location>
</feature>
<feature type="region of interest" description="Disordered" evidence="4">
    <location>
        <begin position="634"/>
        <end position="678"/>
    </location>
</feature>
<keyword evidence="8" id="KW-1185">Reference proteome</keyword>
<dbReference type="OrthoDB" id="331826at2759"/>
<dbReference type="EMBL" id="MIGC01003779">
    <property type="protein sequence ID" value="PHJ18920.1"/>
    <property type="molecule type" value="Genomic_DNA"/>
</dbReference>
<evidence type="ECO:0000256" key="1">
    <source>
        <dbReference type="ARBA" id="ARBA00022801"/>
    </source>
</evidence>
<evidence type="ECO:0000313" key="8">
    <source>
        <dbReference type="Proteomes" id="UP000221165"/>
    </source>
</evidence>
<sequence length="678" mass="75579">MLDVLLPALKAGDHRVLIFSQMTKLLDLLEVYLSLRGHRYLRLDGGTSSEERQRRLMLYNKPHSQYFVFILSTKAGGLGVNLQSADTVIIFDSDWNPQNDEQAQARAHRIGQKKEVLTIRFISVETIEELILQRAECKLDKDKLVIQSGMYYGHRQEEESAQLRDLERTNQVREILRKQRQQEGSMSRALDLQFLKKQISRTPQDLTAFERADQIRKLLCIPGVLLSESPPPCLFLWSKTAEKSQEILVSSDKKLLAEDTWKRAYTLADFWQTVQKKKAPELSSSTSSSSLVSSSSSCLPGLALSTSTSSSSLGISSRGESAANVGEGGTGAGEEQEKKKKEEEEVEKDRKGEKVVGEGEQKQERMKTERERSKEEEEKMISIDGSKRDLPMKENSKEKKEGEEANPVDTQEKDGEGKAKHEKEEKKDIQEDKREKKDPLVSSSLIYDLTGCIPGEEEATAASVLLQKTACTIPMWRSTFNRCISAALNAAILKKDFEIFVELPSKEIYKDYYLKIAKPICLLEIRRYSDQEQYTALHKVEKYLTRMSENARQYNGSESPIFLRAVECAGFVMQESRRHLCVAYHTLLDSSEGKRVSQMLDSFFSTTTSSSSVSPCSPEDLLNGVSSSLLSSSSSSSSLSLRRQHSLSSSHGGLSAFPRGGGETEGEGGGGGGGGAGK</sequence>
<dbReference type="PROSITE" id="PS50014">
    <property type="entry name" value="BROMODOMAIN_2"/>
    <property type="match status" value="1"/>
</dbReference>
<dbReference type="InterPro" id="IPR027417">
    <property type="entry name" value="P-loop_NTPase"/>
</dbReference>
<evidence type="ECO:0000256" key="3">
    <source>
        <dbReference type="PROSITE-ProRule" id="PRU00035"/>
    </source>
</evidence>
<dbReference type="SUPFAM" id="SSF52540">
    <property type="entry name" value="P-loop containing nucleoside triphosphate hydrolases"/>
    <property type="match status" value="1"/>
</dbReference>
<dbReference type="Gene3D" id="1.20.920.10">
    <property type="entry name" value="Bromodomain-like"/>
    <property type="match status" value="1"/>
</dbReference>
<name>A0A2C6KEK0_9APIC</name>
<dbReference type="InterPro" id="IPR001650">
    <property type="entry name" value="Helicase_C-like"/>
</dbReference>
<organism evidence="7 8">
    <name type="scientific">Cystoisospora suis</name>
    <dbReference type="NCBI Taxonomy" id="483139"/>
    <lineage>
        <taxon>Eukaryota</taxon>
        <taxon>Sar</taxon>
        <taxon>Alveolata</taxon>
        <taxon>Apicomplexa</taxon>
        <taxon>Conoidasida</taxon>
        <taxon>Coccidia</taxon>
        <taxon>Eucoccidiorida</taxon>
        <taxon>Eimeriorina</taxon>
        <taxon>Sarcocystidae</taxon>
        <taxon>Cystoisospora</taxon>
    </lineage>
</organism>
<dbReference type="GO" id="GO:0016787">
    <property type="term" value="F:hydrolase activity"/>
    <property type="evidence" value="ECO:0007669"/>
    <property type="project" value="UniProtKB-KW"/>
</dbReference>
<dbReference type="PROSITE" id="PS51194">
    <property type="entry name" value="HELICASE_CTER"/>
    <property type="match status" value="1"/>
</dbReference>
<dbReference type="SMART" id="SM00490">
    <property type="entry name" value="HELICc"/>
    <property type="match status" value="1"/>
</dbReference>
<dbReference type="Gene3D" id="3.40.50.300">
    <property type="entry name" value="P-loop containing nucleotide triphosphate hydrolases"/>
    <property type="match status" value="1"/>
</dbReference>
<dbReference type="InterPro" id="IPR049730">
    <property type="entry name" value="SNF2/RAD54-like_C"/>
</dbReference>
<feature type="domain" description="Bromo" evidence="5">
    <location>
        <begin position="500"/>
        <end position="562"/>
    </location>
</feature>
<dbReference type="InterPro" id="IPR001487">
    <property type="entry name" value="Bromodomain"/>
</dbReference>
<evidence type="ECO:0000259" key="6">
    <source>
        <dbReference type="PROSITE" id="PS51194"/>
    </source>
</evidence>
<reference evidence="7 8" key="1">
    <citation type="journal article" date="2017" name="Int. J. Parasitol.">
        <title>The genome of the protozoan parasite Cystoisospora suis and a reverse vaccinology approach to identify vaccine candidates.</title>
        <authorList>
            <person name="Palmieri N."/>
            <person name="Shrestha A."/>
            <person name="Ruttkowski B."/>
            <person name="Beck T."/>
            <person name="Vogl C."/>
            <person name="Tomley F."/>
            <person name="Blake D.P."/>
            <person name="Joachim A."/>
        </authorList>
    </citation>
    <scope>NUCLEOTIDE SEQUENCE [LARGE SCALE GENOMIC DNA]</scope>
    <source>
        <strain evidence="7 8">Wien I</strain>
    </source>
</reference>
<feature type="compositionally biased region" description="Low complexity" evidence="4">
    <location>
        <begin position="307"/>
        <end position="321"/>
    </location>
</feature>
<evidence type="ECO:0000256" key="4">
    <source>
        <dbReference type="SAM" id="MobiDB-lite"/>
    </source>
</evidence>